<gene>
    <name evidence="5" type="ORF">PUW23_02905</name>
</gene>
<evidence type="ECO:0000313" key="5">
    <source>
        <dbReference type="EMBL" id="WDH83214.1"/>
    </source>
</evidence>
<dbReference type="EMBL" id="CP118101">
    <property type="protein sequence ID" value="WDH83214.1"/>
    <property type="molecule type" value="Genomic_DNA"/>
</dbReference>
<evidence type="ECO:0000259" key="4">
    <source>
        <dbReference type="Pfam" id="PF21254"/>
    </source>
</evidence>
<dbReference type="AlphaFoldDB" id="A0AAX3N264"/>
<protein>
    <submittedName>
        <fullName evidence="5">Rhamnogalacturonan acetylesterase</fullName>
    </submittedName>
</protein>
<dbReference type="PANTHER" id="PTHR43695:SF1">
    <property type="entry name" value="RHAMNOGALACTURONAN ACETYLESTERASE"/>
    <property type="match status" value="1"/>
</dbReference>
<accession>A0AAX3N264</accession>
<reference evidence="5" key="1">
    <citation type="submission" date="2023-02" db="EMBL/GenBank/DDBJ databases">
        <title>Pathogen: clinical or host-associated sample.</title>
        <authorList>
            <person name="Hergert J."/>
            <person name="Casey R."/>
            <person name="Wagner J."/>
            <person name="Young E.L."/>
            <person name="Oakeson K.F."/>
        </authorList>
    </citation>
    <scope>NUCLEOTIDE SEQUENCE</scope>
    <source>
        <strain evidence="5">2022CK-00830</strain>
    </source>
</reference>
<feature type="domain" description="SGNH hydrolase-type esterase" evidence="3">
    <location>
        <begin position="177"/>
        <end position="333"/>
    </location>
</feature>
<evidence type="ECO:0000259" key="3">
    <source>
        <dbReference type="Pfam" id="PF13472"/>
    </source>
</evidence>
<sequence length="398" mass="44235">MSTSTLSHFKFDFGPGITANGYIGILPDTIYDEGLGYGFESVGKIYGRDRAEVRLAPNNQQSNVSEGASGSDRKRLQDSFCIPLNTVFRLDVPAGSYRIHLLIGDELTETRTIIKAGEGRLILPEIHTPPGQWIEEKCTVHVREGDSLRLSFSGAAPRINAIEVMPANQTLTVFIAGDSTVCDQPAAGYPYSGWGQMLPACFKHDVVVDNHAHSGRSTKSFIDEGRLAAIETRIKPGDYLLIQFGHNDEKSDAQRGTQPFTTYKEYLHQYIDTARRHEAYPILVTPVHRRYFNEDGSLIDTHGDYITAVKELAVEESVPMIDLAARSRELFEEAGVEGSKHDFLWAFPGEYINHPAGVEDNTHFSVRGATRLAKEVAAALSELQLQPLQMYLRGHINR</sequence>
<evidence type="ECO:0000313" key="6">
    <source>
        <dbReference type="Proteomes" id="UP001220962"/>
    </source>
</evidence>
<dbReference type="Proteomes" id="UP001220962">
    <property type="component" value="Chromosome"/>
</dbReference>
<dbReference type="InterPro" id="IPR036514">
    <property type="entry name" value="SGNH_hydro_sf"/>
</dbReference>
<name>A0AAX3N264_9BACL</name>
<comment type="similarity">
    <text evidence="1">Belongs to the 'GDSL' lipolytic enzyme family.</text>
</comment>
<dbReference type="InterPro" id="IPR013830">
    <property type="entry name" value="SGNH_hydro"/>
</dbReference>
<dbReference type="Gene3D" id="2.60.120.430">
    <property type="entry name" value="Galactose-binding lectin"/>
    <property type="match status" value="1"/>
</dbReference>
<proteinExistence type="inferred from homology"/>
<dbReference type="RefSeq" id="WP_274359370.1">
    <property type="nucleotide sequence ID" value="NZ_CP118101.1"/>
</dbReference>
<dbReference type="GO" id="GO:0016787">
    <property type="term" value="F:hydrolase activity"/>
    <property type="evidence" value="ECO:0007669"/>
    <property type="project" value="UniProtKB-KW"/>
</dbReference>
<dbReference type="Pfam" id="PF21254">
    <property type="entry name" value="AGA-YXIM_GBD"/>
    <property type="match status" value="1"/>
</dbReference>
<evidence type="ECO:0000256" key="2">
    <source>
        <dbReference type="ARBA" id="ARBA00022801"/>
    </source>
</evidence>
<feature type="domain" description="Beta-agarase/YXIM esterase-like galactose-binding" evidence="4">
    <location>
        <begin position="9"/>
        <end position="107"/>
    </location>
</feature>
<dbReference type="InterPro" id="IPR008979">
    <property type="entry name" value="Galactose-bd-like_sf"/>
</dbReference>
<dbReference type="SUPFAM" id="SSF52266">
    <property type="entry name" value="SGNH hydrolase"/>
    <property type="match status" value="1"/>
</dbReference>
<dbReference type="Pfam" id="PF13472">
    <property type="entry name" value="Lipase_GDSL_2"/>
    <property type="match status" value="1"/>
</dbReference>
<evidence type="ECO:0000256" key="1">
    <source>
        <dbReference type="ARBA" id="ARBA00008668"/>
    </source>
</evidence>
<dbReference type="PANTHER" id="PTHR43695">
    <property type="entry name" value="PUTATIVE (AFU_ORTHOLOGUE AFUA_2G17250)-RELATED"/>
    <property type="match status" value="1"/>
</dbReference>
<keyword evidence="2" id="KW-0378">Hydrolase</keyword>
<dbReference type="CDD" id="cd01821">
    <property type="entry name" value="Rhamnogalacturan_acetylesterase_like"/>
    <property type="match status" value="1"/>
</dbReference>
<dbReference type="InterPro" id="IPR037459">
    <property type="entry name" value="RhgT-like"/>
</dbReference>
<dbReference type="SUPFAM" id="SSF49785">
    <property type="entry name" value="Galactose-binding domain-like"/>
    <property type="match status" value="1"/>
</dbReference>
<dbReference type="InterPro" id="IPR049033">
    <property type="entry name" value="AGA-YXIM_GBD"/>
</dbReference>
<dbReference type="Gene3D" id="3.40.50.1110">
    <property type="entry name" value="SGNH hydrolase"/>
    <property type="match status" value="1"/>
</dbReference>
<organism evidence="5 6">
    <name type="scientific">Paenibacillus urinalis</name>
    <dbReference type="NCBI Taxonomy" id="521520"/>
    <lineage>
        <taxon>Bacteria</taxon>
        <taxon>Bacillati</taxon>
        <taxon>Bacillota</taxon>
        <taxon>Bacilli</taxon>
        <taxon>Bacillales</taxon>
        <taxon>Paenibacillaceae</taxon>
        <taxon>Paenibacillus</taxon>
    </lineage>
</organism>